<organism evidence="13 14">
    <name type="scientific">Pectinatus brassicae</name>
    <dbReference type="NCBI Taxonomy" id="862415"/>
    <lineage>
        <taxon>Bacteria</taxon>
        <taxon>Bacillati</taxon>
        <taxon>Bacillota</taxon>
        <taxon>Negativicutes</taxon>
        <taxon>Selenomonadales</taxon>
        <taxon>Selenomonadaceae</taxon>
        <taxon>Pectinatus</taxon>
    </lineage>
</organism>
<evidence type="ECO:0000256" key="2">
    <source>
        <dbReference type="ARBA" id="ARBA00008598"/>
    </source>
</evidence>
<dbReference type="PANTHER" id="PTHR30195:SF15">
    <property type="entry name" value="TYPE I RESTRICTION ENZYME HINDI ENDONUCLEASE SUBUNIT"/>
    <property type="match status" value="1"/>
</dbReference>
<dbReference type="NCBIfam" id="TIGR00348">
    <property type="entry name" value="hsdR"/>
    <property type="match status" value="1"/>
</dbReference>
<evidence type="ECO:0000256" key="5">
    <source>
        <dbReference type="ARBA" id="ARBA00022741"/>
    </source>
</evidence>
<evidence type="ECO:0000259" key="12">
    <source>
        <dbReference type="PROSITE" id="PS51192"/>
    </source>
</evidence>
<evidence type="ECO:0000256" key="6">
    <source>
        <dbReference type="ARBA" id="ARBA00022747"/>
    </source>
</evidence>
<dbReference type="EC" id="3.1.21.3" evidence="11"/>
<feature type="domain" description="Helicase ATP-binding" evidence="12">
    <location>
        <begin position="274"/>
        <end position="452"/>
    </location>
</feature>
<keyword evidence="10 11" id="KW-0238">DNA-binding</keyword>
<dbReference type="AlphaFoldDB" id="A0A840UIV2"/>
<comment type="function">
    <text evidence="11">Subunit R is required for both nuclease and ATPase activities, but not for modification.</text>
</comment>
<keyword evidence="4" id="KW-0540">Nuclease</keyword>
<dbReference type="RefSeq" id="WP_183860777.1">
    <property type="nucleotide sequence ID" value="NZ_JACHFH010000013.1"/>
</dbReference>
<evidence type="ECO:0000256" key="7">
    <source>
        <dbReference type="ARBA" id="ARBA00022759"/>
    </source>
</evidence>
<comment type="similarity">
    <text evidence="2 11">Belongs to the HsdR family.</text>
</comment>
<protein>
    <recommendedName>
        <fullName evidence="11">Type I restriction enzyme endonuclease subunit</fullName>
        <shortName evidence="11">R protein</shortName>
        <ecNumber evidence="11">3.1.21.3</ecNumber>
    </recommendedName>
    <alternativeName>
        <fullName evidence="11">Type-1 restriction enzyme R protein</fullName>
    </alternativeName>
</protein>
<evidence type="ECO:0000313" key="14">
    <source>
        <dbReference type="Proteomes" id="UP000559117"/>
    </source>
</evidence>
<dbReference type="InterPro" id="IPR021810">
    <property type="entry name" value="T1RH-like_C"/>
</dbReference>
<comment type="catalytic activity">
    <reaction evidence="1 11">
        <text>Endonucleolytic cleavage of DNA to give random double-stranded fragments with terminal 5'-phosphates, ATP is simultaneously hydrolyzed.</text>
        <dbReference type="EC" id="3.1.21.3"/>
    </reaction>
</comment>
<comment type="caution">
    <text evidence="13">The sequence shown here is derived from an EMBL/GenBank/DDBJ whole genome shotgun (WGS) entry which is preliminary data.</text>
</comment>
<keyword evidence="6 11" id="KW-0680">Restriction system</keyword>
<comment type="subunit">
    <text evidence="3 11">The type I restriction/modification system is composed of three polypeptides R, M and S.</text>
</comment>
<dbReference type="PANTHER" id="PTHR30195">
    <property type="entry name" value="TYPE I SITE-SPECIFIC DEOXYRIBONUCLEASE PROTEIN SUBUNIT M AND R"/>
    <property type="match status" value="1"/>
</dbReference>
<evidence type="ECO:0000256" key="11">
    <source>
        <dbReference type="RuleBase" id="RU364115"/>
    </source>
</evidence>
<dbReference type="CDD" id="cd22332">
    <property type="entry name" value="HsdR_N"/>
    <property type="match status" value="1"/>
</dbReference>
<dbReference type="InterPro" id="IPR027417">
    <property type="entry name" value="P-loop_NTPase"/>
</dbReference>
<evidence type="ECO:0000256" key="9">
    <source>
        <dbReference type="ARBA" id="ARBA00022840"/>
    </source>
</evidence>
<dbReference type="InterPro" id="IPR007409">
    <property type="entry name" value="Restrct_endonuc_type1_HsdR_N"/>
</dbReference>
<dbReference type="InterPro" id="IPR051268">
    <property type="entry name" value="Type-I_R_enzyme_R_subunit"/>
</dbReference>
<evidence type="ECO:0000256" key="1">
    <source>
        <dbReference type="ARBA" id="ARBA00000851"/>
    </source>
</evidence>
<evidence type="ECO:0000313" key="13">
    <source>
        <dbReference type="EMBL" id="MBB5336120.1"/>
    </source>
</evidence>
<dbReference type="SUPFAM" id="SSF52540">
    <property type="entry name" value="P-loop containing nucleoside triphosphate hydrolases"/>
    <property type="match status" value="2"/>
</dbReference>
<dbReference type="GO" id="GO:0005524">
    <property type="term" value="F:ATP binding"/>
    <property type="evidence" value="ECO:0007669"/>
    <property type="project" value="UniProtKB-KW"/>
</dbReference>
<keyword evidence="5 11" id="KW-0547">Nucleotide-binding</keyword>
<proteinExistence type="inferred from homology"/>
<dbReference type="PROSITE" id="PS51192">
    <property type="entry name" value="HELICASE_ATP_BIND_1"/>
    <property type="match status" value="1"/>
</dbReference>
<evidence type="ECO:0000256" key="4">
    <source>
        <dbReference type="ARBA" id="ARBA00022722"/>
    </source>
</evidence>
<keyword evidence="8 11" id="KW-0378">Hydrolase</keyword>
<evidence type="ECO:0000256" key="8">
    <source>
        <dbReference type="ARBA" id="ARBA00022801"/>
    </source>
</evidence>
<keyword evidence="7" id="KW-0255">Endonuclease</keyword>
<evidence type="ECO:0000256" key="10">
    <source>
        <dbReference type="ARBA" id="ARBA00023125"/>
    </source>
</evidence>
<dbReference type="Gene3D" id="3.90.1570.50">
    <property type="match status" value="1"/>
</dbReference>
<dbReference type="EMBL" id="JACHFH010000013">
    <property type="protein sequence ID" value="MBB5336120.1"/>
    <property type="molecule type" value="Genomic_DNA"/>
</dbReference>
<dbReference type="Gene3D" id="3.40.50.300">
    <property type="entry name" value="P-loop containing nucleotide triphosphate hydrolases"/>
    <property type="match status" value="2"/>
</dbReference>
<dbReference type="InterPro" id="IPR014001">
    <property type="entry name" value="Helicase_ATP-bd"/>
</dbReference>
<dbReference type="InterPro" id="IPR004473">
    <property type="entry name" value="Restrct_endonuc_typeI_HsdR"/>
</dbReference>
<dbReference type="GO" id="GO:0003677">
    <property type="term" value="F:DNA binding"/>
    <property type="evidence" value="ECO:0007669"/>
    <property type="project" value="UniProtKB-KW"/>
</dbReference>
<dbReference type="GO" id="GO:0009307">
    <property type="term" value="P:DNA restriction-modification system"/>
    <property type="evidence" value="ECO:0007669"/>
    <property type="project" value="UniProtKB-KW"/>
</dbReference>
<evidence type="ECO:0000256" key="3">
    <source>
        <dbReference type="ARBA" id="ARBA00011296"/>
    </source>
</evidence>
<dbReference type="CDD" id="cd18030">
    <property type="entry name" value="DEXHc_RE_I_HsdR"/>
    <property type="match status" value="1"/>
</dbReference>
<keyword evidence="9 11" id="KW-0067">ATP-binding</keyword>
<dbReference type="InterPro" id="IPR040980">
    <property type="entry name" value="SWI2_SNF2"/>
</dbReference>
<dbReference type="GO" id="GO:0009035">
    <property type="term" value="F:type I site-specific deoxyribonuclease activity"/>
    <property type="evidence" value="ECO:0007669"/>
    <property type="project" value="UniProtKB-EC"/>
</dbReference>
<dbReference type="Proteomes" id="UP000559117">
    <property type="component" value="Unassembled WGS sequence"/>
</dbReference>
<dbReference type="Pfam" id="PF18766">
    <property type="entry name" value="SWI2_SNF2"/>
    <property type="match status" value="1"/>
</dbReference>
<dbReference type="CDD" id="cd18800">
    <property type="entry name" value="SF2_C_EcoR124I-like"/>
    <property type="match status" value="1"/>
</dbReference>
<gene>
    <name evidence="13" type="ORF">HNR32_001264</name>
</gene>
<keyword evidence="14" id="KW-1185">Reference proteome</keyword>
<name>A0A840UIV2_9FIRM</name>
<accession>A0A840UIV2</accession>
<dbReference type="Pfam" id="PF22679">
    <property type="entry name" value="T1R_D3-like"/>
    <property type="match status" value="1"/>
</dbReference>
<dbReference type="Pfam" id="PF11867">
    <property type="entry name" value="T1RH-like_C"/>
    <property type="match status" value="1"/>
</dbReference>
<dbReference type="SMART" id="SM00487">
    <property type="entry name" value="DEXDc"/>
    <property type="match status" value="1"/>
</dbReference>
<sequence>MSVNENTLEQAIISELQEKGYEYVYGPDIDRDYHEVILEDCFRASMLNINPGITQEIISETYKEIKNLGLLRAEDLNASFHKYIVEGVPVPYQKDEENRTFTVKLIDFDNPSANDFKVVNQYTIIEYKNKRPDILVFINGIPMILFELKNMAKDNTTVEQAYMQVKNYQLDIPILFNYNAFNVISDGIDTRVGTITSDYTRYMAWKSENGEKPAENSTDFFTILLNGMFPKERLLDIIRNFIVFQDIQGKTIKILAGYHQYFAVRKAVQRTRIALEENSHKVGVVWHTQGSGKSLSMVFYSGLVVSNPEFENPTIVVLTDRNDLDNQLFGTFSASSKLLLRQIPKQAESREHLKELLKVKAGGIIFTTIQKFEENDDIINDRSNIIFMADEAHRSQYGTEAKFDRETGEWKYGMAKHMRDALPNATFIGFTGTPIDMKDKSTIEVFGKYIDIYDMTQAVDDGATVPIYYENRTPKLKLNEEVLKQIDDEYARLVGESTEIEIEKSKTDLSGIEAVVGSSDRINMLANDIIAHYEDRQYVLTGKAMIVCMTRRIAINLYKTLLEKRPEWNKKVKVVLTSSNQDPEDWHDIIGNKAYRDGLMIEFKDNDSDFKIAIVVDMWLTGFDVPSMATMYIDKPMKGHTLMQAIARVNRVYKDKEAGLIVDYIGMAAELKIALNQYTKRDQDKVPDLNVVYSIAMAKLEVMRDMFYGFNYSSFFGESDIQRLKVIADGVEFALGFEEDESKEYIREATALSQAETLCRSLIDDHDKKEIEFFKCVKAGICKVGGKGKITSNEINARIINMLEQAIEQDGVVNIFEKSGQKNPEISLLSDEYMDQVRKMKHKNIAAEMLRNLLEDKIKVFSRTGIVKAQLFSEKMKNVLKRYNNRMVTSAEVIEELLNLSQEIAKAYAAGEVKGLSPEELAFYDALVADPEVLKNMEDSTLVEMAHELTILIQKSRTVDWDKKQSVRAYMRTQIKHLLRKYKYPPEQAKNAIDTVIKQAELMSENMII</sequence>
<dbReference type="InterPro" id="IPR055180">
    <property type="entry name" value="HsdR_RecA-like_helicase_dom_2"/>
</dbReference>
<reference evidence="13 14" key="1">
    <citation type="submission" date="2020-08" db="EMBL/GenBank/DDBJ databases">
        <title>Genomic Encyclopedia of Type Strains, Phase IV (KMG-IV): sequencing the most valuable type-strain genomes for metagenomic binning, comparative biology and taxonomic classification.</title>
        <authorList>
            <person name="Goeker M."/>
        </authorList>
    </citation>
    <scope>NUCLEOTIDE SEQUENCE [LARGE SCALE GENOMIC DNA]</scope>
    <source>
        <strain evidence="13 14">DSM 24661</strain>
    </source>
</reference>
<dbReference type="Pfam" id="PF04313">
    <property type="entry name" value="HSDR_N"/>
    <property type="match status" value="1"/>
</dbReference>